<protein>
    <submittedName>
        <fullName evidence="1">Uncharacterized protein</fullName>
    </submittedName>
</protein>
<dbReference type="AlphaFoldDB" id="A0A2S6IPK8"/>
<dbReference type="Proteomes" id="UP000239485">
    <property type="component" value="Unassembled WGS sequence"/>
</dbReference>
<gene>
    <name evidence="1" type="ORF">CLV92_105289</name>
</gene>
<dbReference type="OrthoDB" id="5190020at2"/>
<evidence type="ECO:0000313" key="2">
    <source>
        <dbReference type="Proteomes" id="UP000239485"/>
    </source>
</evidence>
<evidence type="ECO:0000313" key="1">
    <source>
        <dbReference type="EMBL" id="PPK96187.1"/>
    </source>
</evidence>
<sequence length="154" mass="17297">MSDLRALRARAVTEDLPPEEMPDWATRALVEGLDSPALAELAGMGTHDPRTVREVFHTAVDELGAPPLTMTEAMWEMTHHWAQAMLDGTLTPYDAAHRIWNAWHRLDHPDELIGFVGDISQWDDVPGSHSRIEQSLRAEASEYLRKRQHPASSA</sequence>
<dbReference type="EMBL" id="PTJD01000005">
    <property type="protein sequence ID" value="PPK96187.1"/>
    <property type="molecule type" value="Genomic_DNA"/>
</dbReference>
<reference evidence="1 2" key="1">
    <citation type="submission" date="2018-02" db="EMBL/GenBank/DDBJ databases">
        <title>Genomic Encyclopedia of Archaeal and Bacterial Type Strains, Phase II (KMG-II): from individual species to whole genera.</title>
        <authorList>
            <person name="Goeker M."/>
        </authorList>
    </citation>
    <scope>NUCLEOTIDE SEQUENCE [LARGE SCALE GENOMIC DNA]</scope>
    <source>
        <strain evidence="1 2">DSM 22857</strain>
    </source>
</reference>
<organism evidence="1 2">
    <name type="scientific">Kineococcus xinjiangensis</name>
    <dbReference type="NCBI Taxonomy" id="512762"/>
    <lineage>
        <taxon>Bacteria</taxon>
        <taxon>Bacillati</taxon>
        <taxon>Actinomycetota</taxon>
        <taxon>Actinomycetes</taxon>
        <taxon>Kineosporiales</taxon>
        <taxon>Kineosporiaceae</taxon>
        <taxon>Kineococcus</taxon>
    </lineage>
</organism>
<proteinExistence type="predicted"/>
<comment type="caution">
    <text evidence="1">The sequence shown here is derived from an EMBL/GenBank/DDBJ whole genome shotgun (WGS) entry which is preliminary data.</text>
</comment>
<keyword evidence="2" id="KW-1185">Reference proteome</keyword>
<dbReference type="RefSeq" id="WP_104432542.1">
    <property type="nucleotide sequence ID" value="NZ_PTJD01000005.1"/>
</dbReference>
<name>A0A2S6IPK8_9ACTN</name>
<accession>A0A2S6IPK8</accession>